<gene>
    <name evidence="9" type="ORF">EUTSA_v10018135mg</name>
</gene>
<dbReference type="GO" id="GO:0005829">
    <property type="term" value="C:cytosol"/>
    <property type="evidence" value="ECO:0007669"/>
    <property type="project" value="TreeGrafter"/>
</dbReference>
<feature type="domain" description="Peptidase S9A N-terminal" evidence="8">
    <location>
        <begin position="87"/>
        <end position="509"/>
    </location>
</feature>
<dbReference type="InterPro" id="IPR029058">
    <property type="entry name" value="AB_hydrolase_fold"/>
</dbReference>
<name>V4KJU9_EUTSA</name>
<dbReference type="Gene3D" id="3.40.50.1820">
    <property type="entry name" value="alpha/beta hydrolase"/>
    <property type="match status" value="1"/>
</dbReference>
<dbReference type="eggNOG" id="KOG2237">
    <property type="taxonomic scope" value="Eukaryota"/>
</dbReference>
<dbReference type="OrthoDB" id="248387at2759"/>
<comment type="similarity">
    <text evidence="2 6">Belongs to the peptidase S9A family.</text>
</comment>
<keyword evidence="3 6" id="KW-0645">Protease</keyword>
<dbReference type="FunFam" id="2.130.10.120:FF:000001">
    <property type="entry name" value="Prolyl endopeptidase"/>
    <property type="match status" value="1"/>
</dbReference>
<dbReference type="Pfam" id="PF02897">
    <property type="entry name" value="Peptidase_S9_N"/>
    <property type="match status" value="1"/>
</dbReference>
<comment type="catalytic activity">
    <reaction evidence="1">
        <text>Hydrolysis of Pro-|-Xaa &gt;&gt; Ala-|-Xaa in oligopeptides.</text>
        <dbReference type="EC" id="3.4.21.26"/>
    </reaction>
</comment>
<evidence type="ECO:0000256" key="2">
    <source>
        <dbReference type="ARBA" id="ARBA00005228"/>
    </source>
</evidence>
<evidence type="ECO:0000256" key="6">
    <source>
        <dbReference type="RuleBase" id="RU368024"/>
    </source>
</evidence>
<dbReference type="FunFam" id="3.40.50.1820:FF:000005">
    <property type="entry name" value="Prolyl endopeptidase"/>
    <property type="match status" value="1"/>
</dbReference>
<proteinExistence type="inferred from homology"/>
<organism evidence="9 10">
    <name type="scientific">Eutrema salsugineum</name>
    <name type="common">Saltwater cress</name>
    <name type="synonym">Sisymbrium salsugineum</name>
    <dbReference type="NCBI Taxonomy" id="72664"/>
    <lineage>
        <taxon>Eukaryota</taxon>
        <taxon>Viridiplantae</taxon>
        <taxon>Streptophyta</taxon>
        <taxon>Embryophyta</taxon>
        <taxon>Tracheophyta</taxon>
        <taxon>Spermatophyta</taxon>
        <taxon>Magnoliopsida</taxon>
        <taxon>eudicotyledons</taxon>
        <taxon>Gunneridae</taxon>
        <taxon>Pentapetalae</taxon>
        <taxon>rosids</taxon>
        <taxon>malvids</taxon>
        <taxon>Brassicales</taxon>
        <taxon>Brassicaceae</taxon>
        <taxon>Eutremeae</taxon>
        <taxon>Eutrema</taxon>
    </lineage>
</organism>
<evidence type="ECO:0000259" key="8">
    <source>
        <dbReference type="Pfam" id="PF02897"/>
    </source>
</evidence>
<evidence type="ECO:0000313" key="9">
    <source>
        <dbReference type="EMBL" id="ESQ27518.1"/>
    </source>
</evidence>
<dbReference type="InterPro" id="IPR051167">
    <property type="entry name" value="Prolyl_oligopep/macrocyclase"/>
</dbReference>
<dbReference type="AlphaFoldDB" id="V4KJU9"/>
<sequence>MLKAFARHAPSQIFAFVTVPTIRFRCTRRLRINTLRRRFSSFSSLSFYETFSNRPEAISRCCSSSSSRPSSAIMGSFSVLGERLQYPLARRDDSVVEDYHGVKIGDPYRWLEDPDAEEVKEFVQNQVKLTDSVLDKCETKEKLRQNITALIDHPRYDSPFRRGNKYFYFHNTGLQAQSVLYMQDDLDAEPEVLLDPNTLSDDGTVALNTFSVSEDAKYLAYGLSSSGSDWVTIKLIKIDDKKVEPDTLAWVKFSGIAWTHDSKGFFYGRYPAPKEGEDIDAGTETNSNLYHELYYHSIGTDQSQDILCWRDHENPKYMFGAEVTDDGKYLIMSIGEGCDPVNKLYYCDLSSLSGGLESFRGSSSFLPFIKLVDTLDAQYSVISNDETLFTFLTNKDAPKYKLVRVDLKEPNSWTDVVEEHDKDVLASACAVNGNQLVACYMSDVKHILQIRDLKSGSLLRQLPLDIGSVSDVSARRKDNSFFFSFTSFLTPGVIYKCDLVNESPEVKVFREVVVPGFDREAFQATQVFYPSKDGTKIPMFIVAKKDIKLDGSHPCLLYAYGGFNISITPSFSASRIVLSKHLGVVFCFANIRGGGEYGEEWHKAGSLAKKQNCFDDFISGAEYLVSAGYTQPSKLCIEGGSNGGLLIGACINQRPNLFGCALAHVGVMDMLRFHKFTIGHAWTSDYGCSENEEEFHWLIKYSPLHNVKRPWEQQTDNLVQYPSTMLLTADHDDRVVPLHSLKLLATMQHVLCTSLENSPQTNPIIGRIEVKAGHGAGRPTQKMIDEAADRYSFMAKMVNASWTE</sequence>
<protein>
    <recommendedName>
        <fullName evidence="6">Prolyl endopeptidase</fullName>
        <ecNumber evidence="6">3.4.21.-</ecNumber>
    </recommendedName>
</protein>
<reference evidence="9 10" key="1">
    <citation type="journal article" date="2013" name="Front. Plant Sci.">
        <title>The Reference Genome of the Halophytic Plant Eutrema salsugineum.</title>
        <authorList>
            <person name="Yang R."/>
            <person name="Jarvis D.E."/>
            <person name="Chen H."/>
            <person name="Beilstein M.A."/>
            <person name="Grimwood J."/>
            <person name="Jenkins J."/>
            <person name="Shu S."/>
            <person name="Prochnik S."/>
            <person name="Xin M."/>
            <person name="Ma C."/>
            <person name="Schmutz J."/>
            <person name="Wing R.A."/>
            <person name="Mitchell-Olds T."/>
            <person name="Schumaker K.S."/>
            <person name="Wang X."/>
        </authorList>
    </citation>
    <scope>NUCLEOTIDE SEQUENCE [LARGE SCALE GENOMIC DNA]</scope>
</reference>
<dbReference type="PANTHER" id="PTHR42881">
    <property type="entry name" value="PROLYL ENDOPEPTIDASE"/>
    <property type="match status" value="1"/>
</dbReference>
<evidence type="ECO:0000256" key="4">
    <source>
        <dbReference type="ARBA" id="ARBA00022801"/>
    </source>
</evidence>
<keyword evidence="10" id="KW-1185">Reference proteome</keyword>
<feature type="domain" description="Peptidase S9 prolyl oligopeptidase catalytic" evidence="7">
    <location>
        <begin position="569"/>
        <end position="799"/>
    </location>
</feature>
<dbReference type="SUPFAM" id="SSF53474">
    <property type="entry name" value="alpha/beta-Hydrolases"/>
    <property type="match status" value="1"/>
</dbReference>
<dbReference type="Proteomes" id="UP000030689">
    <property type="component" value="Unassembled WGS sequence"/>
</dbReference>
<dbReference type="InterPro" id="IPR002470">
    <property type="entry name" value="Peptidase_S9A"/>
</dbReference>
<dbReference type="Gene3D" id="2.130.10.120">
    <property type="entry name" value="Prolyl oligopeptidase, N-terminal domain"/>
    <property type="match status" value="1"/>
</dbReference>
<dbReference type="EC" id="3.4.21.-" evidence="6"/>
<dbReference type="PRINTS" id="PR00862">
    <property type="entry name" value="PROLIGOPTASE"/>
</dbReference>
<dbReference type="SUPFAM" id="SSF50993">
    <property type="entry name" value="Peptidase/esterase 'gauge' domain"/>
    <property type="match status" value="1"/>
</dbReference>
<dbReference type="GO" id="GO:0006508">
    <property type="term" value="P:proteolysis"/>
    <property type="evidence" value="ECO:0007669"/>
    <property type="project" value="UniProtKB-KW"/>
</dbReference>
<evidence type="ECO:0000256" key="3">
    <source>
        <dbReference type="ARBA" id="ARBA00022670"/>
    </source>
</evidence>
<dbReference type="PANTHER" id="PTHR42881:SF5">
    <property type="entry name" value="PROLYL ENDOPEPTIDASE"/>
    <property type="match status" value="1"/>
</dbReference>
<dbReference type="Gramene" id="ESQ27518">
    <property type="protein sequence ID" value="ESQ27518"/>
    <property type="gene ID" value="EUTSA_v10018135mg"/>
</dbReference>
<keyword evidence="5 6" id="KW-0720">Serine protease</keyword>
<evidence type="ECO:0000259" key="7">
    <source>
        <dbReference type="Pfam" id="PF00326"/>
    </source>
</evidence>
<accession>V4KJU9</accession>
<dbReference type="EMBL" id="KI517953">
    <property type="protein sequence ID" value="ESQ27518.1"/>
    <property type="molecule type" value="Genomic_DNA"/>
</dbReference>
<dbReference type="Pfam" id="PF00326">
    <property type="entry name" value="Peptidase_S9"/>
    <property type="match status" value="1"/>
</dbReference>
<dbReference type="GO" id="GO:0070012">
    <property type="term" value="F:oligopeptidase activity"/>
    <property type="evidence" value="ECO:0007669"/>
    <property type="project" value="TreeGrafter"/>
</dbReference>
<dbReference type="GO" id="GO:0004252">
    <property type="term" value="F:serine-type endopeptidase activity"/>
    <property type="evidence" value="ECO:0007669"/>
    <property type="project" value="UniProtKB-UniRule"/>
</dbReference>
<keyword evidence="4 6" id="KW-0378">Hydrolase</keyword>
<evidence type="ECO:0000313" key="10">
    <source>
        <dbReference type="Proteomes" id="UP000030689"/>
    </source>
</evidence>
<dbReference type="InterPro" id="IPR023302">
    <property type="entry name" value="Pept_S9A_N"/>
</dbReference>
<evidence type="ECO:0000256" key="1">
    <source>
        <dbReference type="ARBA" id="ARBA00001070"/>
    </source>
</evidence>
<dbReference type="STRING" id="72664.V4KJU9"/>
<dbReference type="MEROPS" id="S09.A02"/>
<dbReference type="InterPro" id="IPR001375">
    <property type="entry name" value="Peptidase_S9_cat"/>
</dbReference>
<dbReference type="OMA" id="DGCKNAN"/>
<evidence type="ECO:0000256" key="5">
    <source>
        <dbReference type="ARBA" id="ARBA00022825"/>
    </source>
</evidence>